<dbReference type="AlphaFoldDB" id="A0A4Q1KN29"/>
<dbReference type="OrthoDB" id="177316at2"/>
<evidence type="ECO:0000313" key="3">
    <source>
        <dbReference type="EMBL" id="RXR30214.1"/>
    </source>
</evidence>
<dbReference type="EMBL" id="SBKP01000002">
    <property type="protein sequence ID" value="RXR30214.1"/>
    <property type="molecule type" value="Genomic_DNA"/>
</dbReference>
<dbReference type="InterPro" id="IPR038673">
    <property type="entry name" value="OprB_sf"/>
</dbReference>
<dbReference type="Pfam" id="PF04966">
    <property type="entry name" value="OprB"/>
    <property type="match status" value="1"/>
</dbReference>
<dbReference type="GO" id="GO:0015288">
    <property type="term" value="F:porin activity"/>
    <property type="evidence" value="ECO:0007669"/>
    <property type="project" value="InterPro"/>
</dbReference>
<sequence>MKAARSVSLLAFTLALAAPSPASAKARYLGNVDLTADVDLDRLFGWRGGRAFIYGLGNFGKRPNDSAGTLEGVNNIEVGKSAGRLFEAWVEQDFGGVSLRAGLYDLNSEFYATDSAGLLIAPPFGIGSELAATGANGPSIFPSSALAVRLRADVNSGNGYVQTAAFNARAQTWGDRGGIDTSFDDGVLLIGEAGHAIGPARVSLGAWTYTKRQEDGFATDAAGDPLMRRAWGVYGMMEARVSGSEDGPLLDAFLRGGASDGRTSNFSWAAHTGLLYGPVWSGRDDSTLSLGLRYARTSAPFRDAMRAAGETPSRHEYGLELTYADRIAPFLMLQPDIQIVGNPGGVAGAQAALISSLRVTIEMPPLRR</sequence>
<feature type="signal peptide" evidence="2">
    <location>
        <begin position="1"/>
        <end position="24"/>
    </location>
</feature>
<gene>
    <name evidence="3" type="ORF">EQG66_02440</name>
</gene>
<keyword evidence="4" id="KW-1185">Reference proteome</keyword>
<name>A0A4Q1KN29_9SPHN</name>
<dbReference type="RefSeq" id="WP_129402966.1">
    <property type="nucleotide sequence ID" value="NZ_SBKP01000002.1"/>
</dbReference>
<proteinExistence type="inferred from homology"/>
<dbReference type="Gene3D" id="2.40.160.180">
    <property type="entry name" value="Carbohydrate-selective porin OprB"/>
    <property type="match status" value="1"/>
</dbReference>
<evidence type="ECO:0000256" key="2">
    <source>
        <dbReference type="RuleBase" id="RU363072"/>
    </source>
</evidence>
<dbReference type="PANTHER" id="PTHR37944">
    <property type="entry name" value="PORIN B"/>
    <property type="match status" value="1"/>
</dbReference>
<evidence type="ECO:0000256" key="1">
    <source>
        <dbReference type="ARBA" id="ARBA00008769"/>
    </source>
</evidence>
<keyword evidence="2" id="KW-0732">Signal</keyword>
<dbReference type="GO" id="GO:0008643">
    <property type="term" value="P:carbohydrate transport"/>
    <property type="evidence" value="ECO:0007669"/>
    <property type="project" value="InterPro"/>
</dbReference>
<comment type="similarity">
    <text evidence="1 2">Belongs to the OprB family.</text>
</comment>
<dbReference type="InterPro" id="IPR052932">
    <property type="entry name" value="OprB_Porin"/>
</dbReference>
<dbReference type="GO" id="GO:0016020">
    <property type="term" value="C:membrane"/>
    <property type="evidence" value="ECO:0007669"/>
    <property type="project" value="InterPro"/>
</dbReference>
<organism evidence="3 4">
    <name type="scientific">Sphingobium fluviale</name>
    <dbReference type="NCBI Taxonomy" id="2506423"/>
    <lineage>
        <taxon>Bacteria</taxon>
        <taxon>Pseudomonadati</taxon>
        <taxon>Pseudomonadota</taxon>
        <taxon>Alphaproteobacteria</taxon>
        <taxon>Sphingomonadales</taxon>
        <taxon>Sphingomonadaceae</taxon>
        <taxon>Sphingobium</taxon>
    </lineage>
</organism>
<feature type="chain" id="PRO_5021021790" evidence="2">
    <location>
        <begin position="25"/>
        <end position="368"/>
    </location>
</feature>
<dbReference type="InterPro" id="IPR007049">
    <property type="entry name" value="Carb-sel_porin_OprB"/>
</dbReference>
<dbReference type="PANTHER" id="PTHR37944:SF1">
    <property type="entry name" value="PORIN B"/>
    <property type="match status" value="1"/>
</dbReference>
<dbReference type="Proteomes" id="UP000290958">
    <property type="component" value="Unassembled WGS sequence"/>
</dbReference>
<accession>A0A4Q1KN29</accession>
<evidence type="ECO:0000313" key="4">
    <source>
        <dbReference type="Proteomes" id="UP000290958"/>
    </source>
</evidence>
<comment type="caution">
    <text evidence="3">The sequence shown here is derived from an EMBL/GenBank/DDBJ whole genome shotgun (WGS) entry which is preliminary data.</text>
</comment>
<reference evidence="4" key="1">
    <citation type="submission" date="2019-01" db="EMBL/GenBank/DDBJ databases">
        <title>Cytophagaceae bacterium strain CAR-16.</title>
        <authorList>
            <person name="Chen W.-M."/>
        </authorList>
    </citation>
    <scope>NUCLEOTIDE SEQUENCE [LARGE SCALE GENOMIC DNA]</scope>
    <source>
        <strain evidence="4">CHR27</strain>
    </source>
</reference>
<protein>
    <submittedName>
        <fullName evidence="3">Porin</fullName>
    </submittedName>
</protein>